<dbReference type="InterPro" id="IPR024337">
    <property type="entry name" value="tRNA_splic_suSen54"/>
</dbReference>
<reference evidence="4 5" key="1">
    <citation type="journal article" date="2022" name="Front. Cell. Infect. Microbiol.">
        <title>The Genomes of Two Strains of Taenia crassiceps the Animal Model for the Study of Human Cysticercosis.</title>
        <authorList>
            <person name="Bobes R.J."/>
            <person name="Estrada K."/>
            <person name="Rios-Valencia D.G."/>
            <person name="Calderon-Gallegos A."/>
            <person name="de la Torre P."/>
            <person name="Carrero J.C."/>
            <person name="Sanchez-Flores A."/>
            <person name="Laclette J.P."/>
        </authorList>
    </citation>
    <scope>NUCLEOTIDE SEQUENCE [LARGE SCALE GENOMIC DNA]</scope>
    <source>
        <strain evidence="4">WFUcys</strain>
    </source>
</reference>
<keyword evidence="4" id="KW-0378">Hydrolase</keyword>
<evidence type="ECO:0000256" key="1">
    <source>
        <dbReference type="ARBA" id="ARBA00005736"/>
    </source>
</evidence>
<keyword evidence="4" id="KW-0540">Nuclease</keyword>
<evidence type="ECO:0000313" key="4">
    <source>
        <dbReference type="EMBL" id="KAL5110823.1"/>
    </source>
</evidence>
<protein>
    <submittedName>
        <fullName evidence="4">tRNA-splicing endonuclease subunit Sen54</fullName>
    </submittedName>
</protein>
<evidence type="ECO:0000313" key="5">
    <source>
        <dbReference type="Proteomes" id="UP001651158"/>
    </source>
</evidence>
<organism evidence="4 5">
    <name type="scientific">Taenia crassiceps</name>
    <dbReference type="NCBI Taxonomy" id="6207"/>
    <lineage>
        <taxon>Eukaryota</taxon>
        <taxon>Metazoa</taxon>
        <taxon>Spiralia</taxon>
        <taxon>Lophotrochozoa</taxon>
        <taxon>Platyhelminthes</taxon>
        <taxon>Cestoda</taxon>
        <taxon>Eucestoda</taxon>
        <taxon>Cyclophyllidea</taxon>
        <taxon>Taeniidae</taxon>
        <taxon>Taenia</taxon>
    </lineage>
</organism>
<accession>A0ABR4QLY1</accession>
<keyword evidence="4" id="KW-0255">Endonuclease</keyword>
<dbReference type="EMBL" id="JAKROA010000002">
    <property type="protein sequence ID" value="KAL5110823.1"/>
    <property type="molecule type" value="Genomic_DNA"/>
</dbReference>
<feature type="domain" description="tRNA-splicing endonuclease subunit Sen54 N-terminal" evidence="3">
    <location>
        <begin position="93"/>
        <end position="137"/>
    </location>
</feature>
<proteinExistence type="inferred from homology"/>
<dbReference type="GO" id="GO:0004519">
    <property type="term" value="F:endonuclease activity"/>
    <property type="evidence" value="ECO:0007669"/>
    <property type="project" value="UniProtKB-KW"/>
</dbReference>
<sequence>MTITDTREGAFCRPKLEKFLVGEGLLRTIKTNEEDTFTPVIFKGKAICNSPDPVVKERVSLNFFRQLHREYATAEYRVAQGHLVNGGRSREGHTCLVEVTAVRGKFMRRYGFSRREARYLYPEEAFYLSECGYLQVYDRGLPLSLQQLCNTVFRSAFEFSCYTAYAWLARQGFVLQRREATGNAPAGPSVKEVEPKVIDALVDPFPMIDVLKGAERPHSDDYAGFVMASPSDLIPIGEKALKEWTSSDRPPHLHCDDASADSTIASWVVFDVFDDRTGKFTKNRPVEPDFVFVVMLLEDGVRLLPNRKFRRRLGLSSKIQIVLAIVDNGDVYLQCAHPFSIPFLNQV</sequence>
<evidence type="ECO:0000256" key="2">
    <source>
        <dbReference type="ARBA" id="ARBA00022694"/>
    </source>
</evidence>
<evidence type="ECO:0000259" key="3">
    <source>
        <dbReference type="Pfam" id="PF12928"/>
    </source>
</evidence>
<dbReference type="PANTHER" id="PTHR21027:SF1">
    <property type="entry name" value="TRNA-SPLICING ENDONUCLEASE SUBUNIT SEN54"/>
    <property type="match status" value="1"/>
</dbReference>
<comment type="caution">
    <text evidence="4">The sequence shown here is derived from an EMBL/GenBank/DDBJ whole genome shotgun (WGS) entry which is preliminary data.</text>
</comment>
<comment type="similarity">
    <text evidence="1">Belongs to the SEN54 family.</text>
</comment>
<dbReference type="Proteomes" id="UP001651158">
    <property type="component" value="Unassembled WGS sequence"/>
</dbReference>
<keyword evidence="5" id="KW-1185">Reference proteome</keyword>
<dbReference type="Pfam" id="PF12928">
    <property type="entry name" value="tRNA_int_end_N2"/>
    <property type="match status" value="1"/>
</dbReference>
<keyword evidence="2" id="KW-0819">tRNA processing</keyword>
<dbReference type="InterPro" id="IPR024336">
    <property type="entry name" value="tRNA_splic_suSen54_N"/>
</dbReference>
<name>A0ABR4QLY1_9CEST</name>
<dbReference type="PANTHER" id="PTHR21027">
    <property type="entry name" value="TRNA-SPLICING ENDONUCLEASE SUBUNIT SEN54"/>
    <property type="match status" value="1"/>
</dbReference>
<gene>
    <name evidence="4" type="ORF">TcWFU_008605</name>
</gene>